<gene>
    <name evidence="1" type="ORF">E5329_16600</name>
</gene>
<sequence>MIRTIIVDDKILSRIGIQSLIDGKEEVTVCGTFGSAEEALKFLEDVFVDIVITDIEMLDMNGLEFIEVIREKNLAEGIIILSCHEKFSYAQEAISKGTDSYLLKHNVTEESLMQEIKKAYQKNQTRNRKHTAAVADLKKEGELLENGSYVLAVLRAGTGESGTEELEMHLESTMLAHLLEEIVDRHGMGTLFSPYNKEMFIVFQMDAAQNQEETMRRIDENISVILKNMQQYINTELTFGISSEFGKLAEMRTKYQEALDAVSMHFYEKDVRVFWYTEISEEMEPVSFCPDELLEEGGLAKFETQLSLALAKGRFERVKADVLKEQLMQSLNMFIHQVLAGYSFREDFSRKWNGATTLVSAITAAQNAEMLKTSILKVVGCFRAELIEEWEKDDLAETFRYIEKNLPNRITLADLTEISCMSVPSFSKKFKERTGQSLVQYLNDKRIERACSLLKNKNYSLEQVAELTGFSNANYLIRVFKKRTGKTVGEYRKRYGIDEME</sequence>
<comment type="caution">
    <text evidence="1">The sequence shown here is derived from an EMBL/GenBank/DDBJ whole genome shotgun (WGS) entry which is preliminary data.</text>
</comment>
<protein>
    <submittedName>
        <fullName evidence="1">Response regulator</fullName>
    </submittedName>
</protein>
<evidence type="ECO:0000313" key="2">
    <source>
        <dbReference type="Proteomes" id="UP000304953"/>
    </source>
</evidence>
<reference evidence="1" key="1">
    <citation type="submission" date="2019-04" db="EMBL/GenBank/DDBJ databases">
        <title>Microbes associate with the intestines of laboratory mice.</title>
        <authorList>
            <person name="Navarre W."/>
            <person name="Wong E."/>
            <person name="Huang K."/>
            <person name="Tropini C."/>
            <person name="Ng K."/>
            <person name="Yu B."/>
        </authorList>
    </citation>
    <scope>NUCLEOTIDE SEQUENCE</scope>
    <source>
        <strain evidence="1">NM01_1-7b</strain>
    </source>
</reference>
<keyword evidence="2" id="KW-1185">Reference proteome</keyword>
<evidence type="ECO:0000313" key="1">
    <source>
        <dbReference type="EMBL" id="TGY95095.1"/>
    </source>
</evidence>
<dbReference type="Proteomes" id="UP000304953">
    <property type="component" value="Unassembled WGS sequence"/>
</dbReference>
<dbReference type="EMBL" id="SRYA01000035">
    <property type="protein sequence ID" value="TGY95095.1"/>
    <property type="molecule type" value="Genomic_DNA"/>
</dbReference>
<accession>A0AC61RTP9</accession>
<name>A0AC61RTP9_9FIRM</name>
<proteinExistence type="predicted"/>
<organism evidence="1 2">
    <name type="scientific">Petralouisia muris</name>
    <dbReference type="NCBI Taxonomy" id="3032872"/>
    <lineage>
        <taxon>Bacteria</taxon>
        <taxon>Bacillati</taxon>
        <taxon>Bacillota</taxon>
        <taxon>Clostridia</taxon>
        <taxon>Lachnospirales</taxon>
        <taxon>Lachnospiraceae</taxon>
        <taxon>Petralouisia</taxon>
    </lineage>
</organism>